<protein>
    <submittedName>
        <fullName evidence="1">Uncharacterized protein</fullName>
    </submittedName>
</protein>
<comment type="caution">
    <text evidence="1">The sequence shown here is derived from an EMBL/GenBank/DDBJ whole genome shotgun (WGS) entry which is preliminary data.</text>
</comment>
<proteinExistence type="predicted"/>
<dbReference type="Proteomes" id="UP000321126">
    <property type="component" value="Unassembled WGS sequence"/>
</dbReference>
<gene>
    <name evidence="1" type="ORF">FOT62_08265</name>
</gene>
<sequence length="61" mass="6696">MVDHTRKHRKKILQAAVRTRRAGLPFAADSPATPPFIALPHQPKAVLVHLVGHDGAQEGRE</sequence>
<dbReference type="RefSeq" id="WP_033639945.1">
    <property type="nucleotide sequence ID" value="NZ_VOUQ01000002.1"/>
</dbReference>
<evidence type="ECO:0000313" key="2">
    <source>
        <dbReference type="Proteomes" id="UP000321126"/>
    </source>
</evidence>
<evidence type="ECO:0000313" key="1">
    <source>
        <dbReference type="EMBL" id="TXE36952.1"/>
    </source>
</evidence>
<dbReference type="AlphaFoldDB" id="A0A5C7CKL1"/>
<name>A0A5C7CKL1_SERMA</name>
<accession>A0A5C7CKL1</accession>
<organism evidence="1 2">
    <name type="scientific">Serratia marcescens</name>
    <dbReference type="NCBI Taxonomy" id="615"/>
    <lineage>
        <taxon>Bacteria</taxon>
        <taxon>Pseudomonadati</taxon>
        <taxon>Pseudomonadota</taxon>
        <taxon>Gammaproteobacteria</taxon>
        <taxon>Enterobacterales</taxon>
        <taxon>Yersiniaceae</taxon>
        <taxon>Serratia</taxon>
    </lineage>
</organism>
<dbReference type="EMBL" id="VOUQ01000002">
    <property type="protein sequence ID" value="TXE36952.1"/>
    <property type="molecule type" value="Genomic_DNA"/>
</dbReference>
<reference evidence="1 2" key="1">
    <citation type="submission" date="2019-07" db="EMBL/GenBank/DDBJ databases">
        <title>Serratia strains were isolated from fresh produce.</title>
        <authorList>
            <person name="Cho G.-S."/>
            <person name="Stein M."/>
            <person name="Lee W."/>
            <person name="Suh S.H."/>
            <person name="Franz C.M.A.P."/>
        </authorList>
    </citation>
    <scope>NUCLEOTIDE SEQUENCE [LARGE SCALE GENOMIC DNA]</scope>
    <source>
        <strain evidence="1 2">S16</strain>
    </source>
</reference>